<dbReference type="STRING" id="133383.A0A1R0GWN3"/>
<dbReference type="AlphaFoldDB" id="A0A1R0GWN3"/>
<keyword evidence="1" id="KW-0175">Coiled coil</keyword>
<dbReference type="CDD" id="cd06257">
    <property type="entry name" value="DnaJ"/>
    <property type="match status" value="1"/>
</dbReference>
<dbReference type="Proteomes" id="UP000187455">
    <property type="component" value="Unassembled WGS sequence"/>
</dbReference>
<dbReference type="EMBL" id="LSSL01002593">
    <property type="protein sequence ID" value="OLY81307.1"/>
    <property type="molecule type" value="Genomic_DNA"/>
</dbReference>
<name>A0A1R0GWN3_9FUNG</name>
<feature type="region of interest" description="Disordered" evidence="2">
    <location>
        <begin position="210"/>
        <end position="230"/>
    </location>
</feature>
<comment type="caution">
    <text evidence="4">The sequence shown here is derived from an EMBL/GenBank/DDBJ whole genome shotgun (WGS) entry which is preliminary data.</text>
</comment>
<dbReference type="SMART" id="SM00271">
    <property type="entry name" value="DnaJ"/>
    <property type="match status" value="1"/>
</dbReference>
<evidence type="ECO:0000313" key="5">
    <source>
        <dbReference type="Proteomes" id="UP000187455"/>
    </source>
</evidence>
<evidence type="ECO:0000259" key="3">
    <source>
        <dbReference type="PROSITE" id="PS50076"/>
    </source>
</evidence>
<evidence type="ECO:0000256" key="1">
    <source>
        <dbReference type="SAM" id="Coils"/>
    </source>
</evidence>
<dbReference type="OrthoDB" id="342454at2759"/>
<dbReference type="PROSITE" id="PS50076">
    <property type="entry name" value="DNAJ_2"/>
    <property type="match status" value="1"/>
</dbReference>
<keyword evidence="5" id="KW-1185">Reference proteome</keyword>
<organism evidence="4 5">
    <name type="scientific">Smittium mucronatum</name>
    <dbReference type="NCBI Taxonomy" id="133383"/>
    <lineage>
        <taxon>Eukaryota</taxon>
        <taxon>Fungi</taxon>
        <taxon>Fungi incertae sedis</taxon>
        <taxon>Zoopagomycota</taxon>
        <taxon>Kickxellomycotina</taxon>
        <taxon>Harpellomycetes</taxon>
        <taxon>Harpellales</taxon>
        <taxon>Legeriomycetaceae</taxon>
        <taxon>Smittium</taxon>
    </lineage>
</organism>
<dbReference type="PANTHER" id="PTHR46620">
    <property type="entry name" value="J DOMAIN-CONTAINING PROTEIN SPF31"/>
    <property type="match status" value="1"/>
</dbReference>
<feature type="region of interest" description="Disordered" evidence="2">
    <location>
        <begin position="123"/>
        <end position="142"/>
    </location>
</feature>
<dbReference type="SUPFAM" id="SSF46565">
    <property type="entry name" value="Chaperone J-domain"/>
    <property type="match status" value="1"/>
</dbReference>
<feature type="domain" description="J" evidence="3">
    <location>
        <begin position="48"/>
        <end position="112"/>
    </location>
</feature>
<accession>A0A1R0GWN3</accession>
<sequence length="230" mass="26553">MSTSKDSKSMKGSVNDLDVNLDNFFKSAITQINRSAEVERILKMPKIDPFSILEVDTTCDDDLIKKAYRHKSRLVHPDKTQHPKAVEAFDILKQAQDQLLDQDNRRFLLKIMSDAESILRKELSVSPKTKSSLPNDTQPPTKLATDLIRSKFRSLILELEWQRKCKATAEAERKAAELLSKEKAKLEILESQKRAREWEQSRDDRINSWRSFQSKTLKKTGKKKVKKSLP</sequence>
<dbReference type="PRINTS" id="PR00625">
    <property type="entry name" value="JDOMAIN"/>
</dbReference>
<gene>
    <name evidence="4" type="ORF">AYI68_g4591</name>
</gene>
<reference evidence="4 5" key="1">
    <citation type="journal article" date="2016" name="Mol. Biol. Evol.">
        <title>Genome-Wide Survey of Gut Fungi (Harpellales) Reveals the First Horizontally Transferred Ubiquitin Gene from a Mosquito Host.</title>
        <authorList>
            <person name="Wang Y."/>
            <person name="White M.M."/>
            <person name="Kvist S."/>
            <person name="Moncalvo J.M."/>
        </authorList>
    </citation>
    <scope>NUCLEOTIDE SEQUENCE [LARGE SCALE GENOMIC DNA]</scope>
    <source>
        <strain evidence="4 5">ALG-7-W6</strain>
    </source>
</reference>
<protein>
    <submittedName>
        <fullName evidence="4">DnaJ-like protein</fullName>
    </submittedName>
</protein>
<dbReference type="InterPro" id="IPR001623">
    <property type="entry name" value="DnaJ_domain"/>
</dbReference>
<dbReference type="Pfam" id="PF00226">
    <property type="entry name" value="DnaJ"/>
    <property type="match status" value="1"/>
</dbReference>
<feature type="compositionally biased region" description="Basic residues" evidence="2">
    <location>
        <begin position="216"/>
        <end position="230"/>
    </location>
</feature>
<proteinExistence type="predicted"/>
<feature type="compositionally biased region" description="Polar residues" evidence="2">
    <location>
        <begin position="126"/>
        <end position="140"/>
    </location>
</feature>
<evidence type="ECO:0000256" key="2">
    <source>
        <dbReference type="SAM" id="MobiDB-lite"/>
    </source>
</evidence>
<evidence type="ECO:0000313" key="4">
    <source>
        <dbReference type="EMBL" id="OLY81307.1"/>
    </source>
</evidence>
<dbReference type="Gene3D" id="1.10.287.110">
    <property type="entry name" value="DnaJ domain"/>
    <property type="match status" value="1"/>
</dbReference>
<dbReference type="InterPro" id="IPR036869">
    <property type="entry name" value="J_dom_sf"/>
</dbReference>
<dbReference type="PANTHER" id="PTHR46620:SF1">
    <property type="entry name" value="J DOMAIN-CONTAINING PROTEIN SPF31"/>
    <property type="match status" value="1"/>
</dbReference>
<feature type="coiled-coil region" evidence="1">
    <location>
        <begin position="169"/>
        <end position="201"/>
    </location>
</feature>